<dbReference type="AlphaFoldDB" id="A0A5N7C6B4"/>
<reference evidence="1" key="1">
    <citation type="submission" date="2019-04" db="EMBL/GenBank/DDBJ databases">
        <title>Friends and foes A comparative genomics studyof 23 Aspergillus species from section Flavi.</title>
        <authorList>
            <consortium name="DOE Joint Genome Institute"/>
            <person name="Kjaerbolling I."/>
            <person name="Vesth T."/>
            <person name="Frisvad J.C."/>
            <person name="Nybo J.L."/>
            <person name="Theobald S."/>
            <person name="Kildgaard S."/>
            <person name="Isbrandt T."/>
            <person name="Kuo A."/>
            <person name="Sato A."/>
            <person name="Lyhne E.K."/>
            <person name="Kogle M.E."/>
            <person name="Wiebenga A."/>
            <person name="Kun R.S."/>
            <person name="Lubbers R.J."/>
            <person name="Makela M.R."/>
            <person name="Barry K."/>
            <person name="Chovatia M."/>
            <person name="Clum A."/>
            <person name="Daum C."/>
            <person name="Haridas S."/>
            <person name="He G."/>
            <person name="LaButti K."/>
            <person name="Lipzen A."/>
            <person name="Mondo S."/>
            <person name="Riley R."/>
            <person name="Salamov A."/>
            <person name="Simmons B.A."/>
            <person name="Magnuson J.K."/>
            <person name="Henrissat B."/>
            <person name="Mortensen U.H."/>
            <person name="Larsen T.O."/>
            <person name="Devries R.P."/>
            <person name="Grigoriev I.V."/>
            <person name="Machida M."/>
            <person name="Baker S.E."/>
            <person name="Andersen M.R."/>
        </authorList>
    </citation>
    <scope>NUCLEOTIDE SEQUENCE [LARGE SCALE GENOMIC DNA]</scope>
    <source>
        <strain evidence="1">IBT 14317</strain>
    </source>
</reference>
<dbReference type="EMBL" id="ML735263">
    <property type="protein sequence ID" value="KAE8389656.1"/>
    <property type="molecule type" value="Genomic_DNA"/>
</dbReference>
<name>A0A5N7C6B4_PETAA</name>
<evidence type="ECO:0000313" key="1">
    <source>
        <dbReference type="EMBL" id="KAE8389656.1"/>
    </source>
</evidence>
<gene>
    <name evidence="1" type="ORF">BDV23DRAFT_184256</name>
</gene>
<sequence>MEDRGRRRIAAETGHPIKRQVPTAVEYRTHQQESGMVWPGVVGGLYRCVFLKDFLHDGIFPDMVRSFATPKEWPGSPMASIRRATAALGSPRFYVVDPKIRSDLERLRDLYFGDESQSPVDARLHDIYKLDAKLANKQHLEEQDDLGPAEKKMKGQKAEHNIDIAEGMGSTNQFLMYPDWVLGPDVTTNEVVQLYAPLFPPV</sequence>
<dbReference type="Proteomes" id="UP000326877">
    <property type="component" value="Unassembled WGS sequence"/>
</dbReference>
<protein>
    <submittedName>
        <fullName evidence="1">Uncharacterized protein</fullName>
    </submittedName>
</protein>
<proteinExistence type="predicted"/>
<accession>A0A5N7C6B4</accession>
<organism evidence="1">
    <name type="scientific">Petromyces alliaceus</name>
    <name type="common">Aspergillus alliaceus</name>
    <dbReference type="NCBI Taxonomy" id="209559"/>
    <lineage>
        <taxon>Eukaryota</taxon>
        <taxon>Fungi</taxon>
        <taxon>Dikarya</taxon>
        <taxon>Ascomycota</taxon>
        <taxon>Pezizomycotina</taxon>
        <taxon>Eurotiomycetes</taxon>
        <taxon>Eurotiomycetidae</taxon>
        <taxon>Eurotiales</taxon>
        <taxon>Aspergillaceae</taxon>
        <taxon>Aspergillus</taxon>
        <taxon>Aspergillus subgen. Circumdati</taxon>
    </lineage>
</organism>
<dbReference type="OrthoDB" id="3800761at2759"/>